<organism evidence="1 2">
    <name type="scientific">Cichorium intybus</name>
    <name type="common">Chicory</name>
    <dbReference type="NCBI Taxonomy" id="13427"/>
    <lineage>
        <taxon>Eukaryota</taxon>
        <taxon>Viridiplantae</taxon>
        <taxon>Streptophyta</taxon>
        <taxon>Embryophyta</taxon>
        <taxon>Tracheophyta</taxon>
        <taxon>Spermatophyta</taxon>
        <taxon>Magnoliopsida</taxon>
        <taxon>eudicotyledons</taxon>
        <taxon>Gunneridae</taxon>
        <taxon>Pentapetalae</taxon>
        <taxon>asterids</taxon>
        <taxon>campanulids</taxon>
        <taxon>Asterales</taxon>
        <taxon>Asteraceae</taxon>
        <taxon>Cichorioideae</taxon>
        <taxon>Cichorieae</taxon>
        <taxon>Cichoriinae</taxon>
        <taxon>Cichorium</taxon>
    </lineage>
</organism>
<gene>
    <name evidence="1" type="ORF">L2E82_14248</name>
</gene>
<reference evidence="1 2" key="2">
    <citation type="journal article" date="2022" name="Mol. Ecol. Resour.">
        <title>The genomes of chicory, endive, great burdock and yacon provide insights into Asteraceae paleo-polyploidization history and plant inulin production.</title>
        <authorList>
            <person name="Fan W."/>
            <person name="Wang S."/>
            <person name="Wang H."/>
            <person name="Wang A."/>
            <person name="Jiang F."/>
            <person name="Liu H."/>
            <person name="Zhao H."/>
            <person name="Xu D."/>
            <person name="Zhang Y."/>
        </authorList>
    </citation>
    <scope>NUCLEOTIDE SEQUENCE [LARGE SCALE GENOMIC DNA]</scope>
    <source>
        <strain evidence="2">cv. Punajuju</strain>
        <tissue evidence="1">Leaves</tissue>
    </source>
</reference>
<name>A0ACB9EYS5_CICIN</name>
<reference evidence="2" key="1">
    <citation type="journal article" date="2022" name="Mol. Ecol. Resour.">
        <title>The genomes of chicory, endive, great burdock and yacon provide insights into Asteraceae palaeo-polyploidization history and plant inulin production.</title>
        <authorList>
            <person name="Fan W."/>
            <person name="Wang S."/>
            <person name="Wang H."/>
            <person name="Wang A."/>
            <person name="Jiang F."/>
            <person name="Liu H."/>
            <person name="Zhao H."/>
            <person name="Xu D."/>
            <person name="Zhang Y."/>
        </authorList>
    </citation>
    <scope>NUCLEOTIDE SEQUENCE [LARGE SCALE GENOMIC DNA]</scope>
    <source>
        <strain evidence="2">cv. Punajuju</strain>
    </source>
</reference>
<keyword evidence="2" id="KW-1185">Reference proteome</keyword>
<protein>
    <submittedName>
        <fullName evidence="1">Uncharacterized protein</fullName>
    </submittedName>
</protein>
<comment type="caution">
    <text evidence="1">The sequence shown here is derived from an EMBL/GenBank/DDBJ whole genome shotgun (WGS) entry which is preliminary data.</text>
</comment>
<accession>A0ACB9EYS5</accession>
<evidence type="ECO:0000313" key="2">
    <source>
        <dbReference type="Proteomes" id="UP001055811"/>
    </source>
</evidence>
<proteinExistence type="predicted"/>
<dbReference type="Proteomes" id="UP001055811">
    <property type="component" value="Linkage Group LG03"/>
</dbReference>
<dbReference type="EMBL" id="CM042011">
    <property type="protein sequence ID" value="KAI3764243.1"/>
    <property type="molecule type" value="Genomic_DNA"/>
</dbReference>
<sequence length="81" mass="9351">MNPRRRSQPPLIFFYLPSILCQTTKLSISRQGDLTNTKNSTIIVAYQLFAELSKRNSQVFLITLRVLALLTSFTELTRFDL</sequence>
<evidence type="ECO:0000313" key="1">
    <source>
        <dbReference type="EMBL" id="KAI3764243.1"/>
    </source>
</evidence>